<evidence type="ECO:0000259" key="1">
    <source>
        <dbReference type="Pfam" id="PF00533"/>
    </source>
</evidence>
<dbReference type="EMBL" id="QNSE01000015">
    <property type="protein sequence ID" value="RBP79098.1"/>
    <property type="molecule type" value="Genomic_DNA"/>
</dbReference>
<dbReference type="RefSeq" id="WP_158601378.1">
    <property type="nucleotide sequence ID" value="NZ_QNSE01000015.1"/>
</dbReference>
<dbReference type="Gene3D" id="3.40.50.10190">
    <property type="entry name" value="BRCT domain"/>
    <property type="match status" value="1"/>
</dbReference>
<dbReference type="CDD" id="cd17748">
    <property type="entry name" value="BRCT_DNA_ligase_like"/>
    <property type="match status" value="1"/>
</dbReference>
<comment type="caution">
    <text evidence="2">The sequence shown here is derived from an EMBL/GenBank/DDBJ whole genome shotgun (WGS) entry which is preliminary data.</text>
</comment>
<accession>A0A366IZF8</accession>
<evidence type="ECO:0000313" key="2">
    <source>
        <dbReference type="EMBL" id="RBP79098.1"/>
    </source>
</evidence>
<proteinExistence type="predicted"/>
<reference evidence="2 3" key="1">
    <citation type="submission" date="2018-06" db="EMBL/GenBank/DDBJ databases">
        <title>Genomic Encyclopedia of Type Strains, Phase III (KMG-III): the genomes of soil and plant-associated and newly described type strains.</title>
        <authorList>
            <person name="Whitman W."/>
        </authorList>
    </citation>
    <scope>NUCLEOTIDE SEQUENCE [LARGE SCALE GENOMIC DNA]</scope>
    <source>
        <strain evidence="2 3">CECT 7377</strain>
    </source>
</reference>
<dbReference type="Proteomes" id="UP000252792">
    <property type="component" value="Unassembled WGS sequence"/>
</dbReference>
<evidence type="ECO:0000313" key="3">
    <source>
        <dbReference type="Proteomes" id="UP000252792"/>
    </source>
</evidence>
<organism evidence="2 3">
    <name type="scientific">Marinomonas rhizomae</name>
    <dbReference type="NCBI Taxonomy" id="491948"/>
    <lineage>
        <taxon>Bacteria</taxon>
        <taxon>Pseudomonadati</taxon>
        <taxon>Pseudomonadota</taxon>
        <taxon>Gammaproteobacteria</taxon>
        <taxon>Oceanospirillales</taxon>
        <taxon>Oceanospirillaceae</taxon>
        <taxon>Marinomonas</taxon>
    </lineage>
</organism>
<gene>
    <name evidence="2" type="ORF">DFP80_11529</name>
</gene>
<sequence>MDAVSYYCLDRNRKKAVISLKGILQGIAADQQLNEVEVLFLDVWLKSQEHLRDDPDAIDLIDAVDDILADGIVTEEEIEDLKCLVNDIVEFKDFPRQKDIDRVNEFLGVLSGVVADDVLNYEEMSSLIEWLNSNDDLFDSFPINLVVKQLDQLNNSVAEQSSPDDLLNFLKQVSGAKFSETGSADVHPLSFIEDMLEAMTHHNSTICVSGEFDFGSRDDVMEVATARGYRVTGSISKKTDYLIFGSKVSPNWGSSNFGGKIEKAVKLRLEGHPIKIVSESQWLGFL</sequence>
<dbReference type="SUPFAM" id="SSF52113">
    <property type="entry name" value="BRCT domain"/>
    <property type="match status" value="1"/>
</dbReference>
<name>A0A366IZF8_9GAMM</name>
<dbReference type="InterPro" id="IPR036420">
    <property type="entry name" value="BRCT_dom_sf"/>
</dbReference>
<dbReference type="Pfam" id="PF00533">
    <property type="entry name" value="BRCT"/>
    <property type="match status" value="1"/>
</dbReference>
<dbReference type="AlphaFoldDB" id="A0A366IZF8"/>
<dbReference type="InterPro" id="IPR001357">
    <property type="entry name" value="BRCT_dom"/>
</dbReference>
<keyword evidence="3" id="KW-1185">Reference proteome</keyword>
<protein>
    <submittedName>
        <fullName evidence="2">BRCA1 C Terminus (BRCT) protein</fullName>
    </submittedName>
</protein>
<feature type="domain" description="BRCT" evidence="1">
    <location>
        <begin position="202"/>
        <end position="257"/>
    </location>
</feature>